<dbReference type="STRING" id="1317117.ATO7_11583"/>
<name>A0A1Y1SBC9_9GAMM</name>
<protein>
    <submittedName>
        <fullName evidence="3">Uncharacterized protein</fullName>
    </submittedName>
</protein>
<evidence type="ECO:0000313" key="3">
    <source>
        <dbReference type="EMBL" id="ORE85932.1"/>
    </source>
</evidence>
<evidence type="ECO:0000256" key="2">
    <source>
        <dbReference type="SAM" id="SignalP"/>
    </source>
</evidence>
<feature type="region of interest" description="Disordered" evidence="1">
    <location>
        <begin position="66"/>
        <end position="100"/>
    </location>
</feature>
<dbReference type="AlphaFoldDB" id="A0A1Y1SBC9"/>
<comment type="caution">
    <text evidence="3">The sequence shown here is derived from an EMBL/GenBank/DDBJ whole genome shotgun (WGS) entry which is preliminary data.</text>
</comment>
<dbReference type="EMBL" id="AQQV01000003">
    <property type="protein sequence ID" value="ORE85932.1"/>
    <property type="molecule type" value="Genomic_DNA"/>
</dbReference>
<accession>A0A1Y1SBC9</accession>
<gene>
    <name evidence="3" type="ORF">ATO7_11583</name>
</gene>
<feature type="signal peptide" evidence="2">
    <location>
        <begin position="1"/>
        <end position="21"/>
    </location>
</feature>
<keyword evidence="2" id="KW-0732">Signal</keyword>
<keyword evidence="4" id="KW-1185">Reference proteome</keyword>
<evidence type="ECO:0000256" key="1">
    <source>
        <dbReference type="SAM" id="MobiDB-lite"/>
    </source>
</evidence>
<evidence type="ECO:0000313" key="4">
    <source>
        <dbReference type="Proteomes" id="UP000192342"/>
    </source>
</evidence>
<proteinExistence type="predicted"/>
<sequence length="100" mass="10848">MKTISTFAALVLAGTCLTAQAEEPTMKQQMKEDWQEIKDTAGKVGNKAVDLGKKAGEKTAEFGRKAADTADDLTDKARASVRKDDDAENSSDKPGSRFFY</sequence>
<dbReference type="RefSeq" id="WP_083561962.1">
    <property type="nucleotide sequence ID" value="NZ_AQQV01000003.1"/>
</dbReference>
<feature type="chain" id="PRO_5013367714" evidence="2">
    <location>
        <begin position="22"/>
        <end position="100"/>
    </location>
</feature>
<dbReference type="Proteomes" id="UP000192342">
    <property type="component" value="Unassembled WGS sequence"/>
</dbReference>
<organism evidence="3 4">
    <name type="scientific">Oceanococcus atlanticus</name>
    <dbReference type="NCBI Taxonomy" id="1317117"/>
    <lineage>
        <taxon>Bacteria</taxon>
        <taxon>Pseudomonadati</taxon>
        <taxon>Pseudomonadota</taxon>
        <taxon>Gammaproteobacteria</taxon>
        <taxon>Chromatiales</taxon>
        <taxon>Oceanococcaceae</taxon>
        <taxon>Oceanococcus</taxon>
    </lineage>
</organism>
<reference evidence="3 4" key="1">
    <citation type="submission" date="2013-04" db="EMBL/GenBank/DDBJ databases">
        <title>Oceanococcus atlanticus 22II-S10r2 Genome Sequencing.</title>
        <authorList>
            <person name="Lai Q."/>
            <person name="Li G."/>
            <person name="Shao Z."/>
        </authorList>
    </citation>
    <scope>NUCLEOTIDE SEQUENCE [LARGE SCALE GENOMIC DNA]</scope>
    <source>
        <strain evidence="3 4">22II-S10r2</strain>
    </source>
</reference>